<comment type="caution">
    <text evidence="2">The sequence shown here is derived from an EMBL/GenBank/DDBJ whole genome shotgun (WGS) entry which is preliminary data.</text>
</comment>
<proteinExistence type="predicted"/>
<protein>
    <recommendedName>
        <fullName evidence="4">Bacteriocin</fullName>
    </recommendedName>
</protein>
<evidence type="ECO:0000313" key="2">
    <source>
        <dbReference type="EMBL" id="PSB58466.1"/>
    </source>
</evidence>
<dbReference type="Proteomes" id="UP000238937">
    <property type="component" value="Unassembled WGS sequence"/>
</dbReference>
<dbReference type="InterPro" id="IPR023991">
    <property type="entry name" value="Bacteriocin_IIb_lactobn/cerein"/>
</dbReference>
<evidence type="ECO:0000313" key="3">
    <source>
        <dbReference type="Proteomes" id="UP000238937"/>
    </source>
</evidence>
<evidence type="ECO:0000256" key="1">
    <source>
        <dbReference type="SAM" id="Phobius"/>
    </source>
</evidence>
<organism evidence="2 3">
    <name type="scientific">Chamaesiphon polymorphus CCALA 037</name>
    <dbReference type="NCBI Taxonomy" id="2107692"/>
    <lineage>
        <taxon>Bacteria</taxon>
        <taxon>Bacillati</taxon>
        <taxon>Cyanobacteriota</taxon>
        <taxon>Cyanophyceae</taxon>
        <taxon>Gomontiellales</taxon>
        <taxon>Chamaesiphonaceae</taxon>
        <taxon>Chamaesiphon</taxon>
    </lineage>
</organism>
<dbReference type="NCBIfam" id="TIGR03949">
    <property type="entry name" value="bact_IIb_cerein"/>
    <property type="match status" value="1"/>
</dbReference>
<evidence type="ECO:0008006" key="4">
    <source>
        <dbReference type="Google" id="ProtNLM"/>
    </source>
</evidence>
<dbReference type="OrthoDB" id="574763at2"/>
<feature type="transmembrane region" description="Helical" evidence="1">
    <location>
        <begin position="35"/>
        <end position="57"/>
    </location>
</feature>
<dbReference type="RefSeq" id="WP_106300777.1">
    <property type="nucleotide sequence ID" value="NZ_PVWO01000034.1"/>
</dbReference>
<keyword evidence="1" id="KW-0472">Membrane</keyword>
<gene>
    <name evidence="2" type="ORF">C7B77_04615</name>
</gene>
<reference evidence="2 3" key="1">
    <citation type="submission" date="2018-03" db="EMBL/GenBank/DDBJ databases">
        <title>The ancient ancestry and fast evolution of plastids.</title>
        <authorList>
            <person name="Moore K.R."/>
            <person name="Magnabosco C."/>
            <person name="Momper L."/>
            <person name="Gold D.A."/>
            <person name="Bosak T."/>
            <person name="Fournier G.P."/>
        </authorList>
    </citation>
    <scope>NUCLEOTIDE SEQUENCE [LARGE SCALE GENOMIC DNA]</scope>
    <source>
        <strain evidence="2 3">CCALA 037</strain>
    </source>
</reference>
<keyword evidence="1" id="KW-0812">Transmembrane</keyword>
<name>A0A2T1GKV0_9CYAN</name>
<sequence length="73" mass="7815">MTTIAIFDLPTNGLDLFSDSENYMTELNNKDLVDINGGIGLIGASLVVTAISAYTALNQFLYGGNNGLNNPRF</sequence>
<keyword evidence="3" id="KW-1185">Reference proteome</keyword>
<accession>A0A2T1GKV0</accession>
<dbReference type="AlphaFoldDB" id="A0A2T1GKV0"/>
<keyword evidence="1" id="KW-1133">Transmembrane helix</keyword>
<dbReference type="EMBL" id="PVWO01000034">
    <property type="protein sequence ID" value="PSB58466.1"/>
    <property type="molecule type" value="Genomic_DNA"/>
</dbReference>